<reference evidence="3" key="1">
    <citation type="journal article" date="2019" name="Int. J. Syst. Evol. Microbiol.">
        <title>The Global Catalogue of Microorganisms (GCM) 10K type strain sequencing project: providing services to taxonomists for standard genome sequencing and annotation.</title>
        <authorList>
            <consortium name="The Broad Institute Genomics Platform"/>
            <consortium name="The Broad Institute Genome Sequencing Center for Infectious Disease"/>
            <person name="Wu L."/>
            <person name="Ma J."/>
        </authorList>
    </citation>
    <scope>NUCLEOTIDE SEQUENCE [LARGE SCALE GENOMIC DNA]</scope>
    <source>
        <strain evidence="3">CGMCC 1.12923</strain>
    </source>
</reference>
<sequence>MEINATSATLKNDVRLPADRVDAGNKSRNLNAFGIGEANKPQVELSAQAKILQQSEQRQLERQQSAPVKQEKEQEPQELNNNFVRVSSSIGESSQANNLNSEKAAELYRSIEKLL</sequence>
<evidence type="ECO:0000256" key="1">
    <source>
        <dbReference type="SAM" id="MobiDB-lite"/>
    </source>
</evidence>
<organism evidence="2 3">
    <name type="scientific">Lacimicrobium alkaliphilum</name>
    <dbReference type="NCBI Taxonomy" id="1526571"/>
    <lineage>
        <taxon>Bacteria</taxon>
        <taxon>Pseudomonadati</taxon>
        <taxon>Pseudomonadota</taxon>
        <taxon>Gammaproteobacteria</taxon>
        <taxon>Alteromonadales</taxon>
        <taxon>Alteromonadaceae</taxon>
        <taxon>Lacimicrobium</taxon>
    </lineage>
</organism>
<proteinExistence type="predicted"/>
<feature type="region of interest" description="Disordered" evidence="1">
    <location>
        <begin position="54"/>
        <end position="81"/>
    </location>
</feature>
<feature type="region of interest" description="Disordered" evidence="1">
    <location>
        <begin position="1"/>
        <end position="27"/>
    </location>
</feature>
<feature type="compositionally biased region" description="Polar residues" evidence="1">
    <location>
        <begin position="1"/>
        <end position="10"/>
    </location>
</feature>
<name>A0ABQ1RHT3_9ALTE</name>
<gene>
    <name evidence="2" type="ORF">GCM10011357_26650</name>
</gene>
<dbReference type="RefSeq" id="WP_099035326.1">
    <property type="nucleotide sequence ID" value="NZ_BMGJ01000011.1"/>
</dbReference>
<feature type="compositionally biased region" description="Basic and acidic residues" evidence="1">
    <location>
        <begin position="12"/>
        <end position="25"/>
    </location>
</feature>
<comment type="caution">
    <text evidence="2">The sequence shown here is derived from an EMBL/GenBank/DDBJ whole genome shotgun (WGS) entry which is preliminary data.</text>
</comment>
<dbReference type="EMBL" id="BMGJ01000011">
    <property type="protein sequence ID" value="GGD70263.1"/>
    <property type="molecule type" value="Genomic_DNA"/>
</dbReference>
<protein>
    <submittedName>
        <fullName evidence="2">Uncharacterized protein</fullName>
    </submittedName>
</protein>
<evidence type="ECO:0000313" key="2">
    <source>
        <dbReference type="EMBL" id="GGD70263.1"/>
    </source>
</evidence>
<evidence type="ECO:0000313" key="3">
    <source>
        <dbReference type="Proteomes" id="UP000614272"/>
    </source>
</evidence>
<feature type="compositionally biased region" description="Low complexity" evidence="1">
    <location>
        <begin position="54"/>
        <end position="65"/>
    </location>
</feature>
<dbReference type="Proteomes" id="UP000614272">
    <property type="component" value="Unassembled WGS sequence"/>
</dbReference>
<keyword evidence="3" id="KW-1185">Reference proteome</keyword>
<accession>A0ABQ1RHT3</accession>